<dbReference type="EMBL" id="KD113930">
    <property type="protein sequence ID" value="EMS60081.1"/>
    <property type="molecule type" value="Genomic_DNA"/>
</dbReference>
<sequence length="104" mass="11353">MWTSAGRMEHSRVLTAGFAGTTRTEVYYRRGNRELLTAYEADEDGHVCGSGRLQREAMLIVVQKLVVVVGDEQRGGRPSTGAIELAECSPDCSLYSLKSKSTSP</sequence>
<name>M7ZKD1_TRIUA</name>
<reference evidence="1" key="1">
    <citation type="journal article" date="2013" name="Nature">
        <title>Draft genome of the wheat A-genome progenitor Triticum urartu.</title>
        <authorList>
            <person name="Ling H.Q."/>
            <person name="Zhao S."/>
            <person name="Liu D."/>
            <person name="Wang J."/>
            <person name="Sun H."/>
            <person name="Zhang C."/>
            <person name="Fan H."/>
            <person name="Li D."/>
            <person name="Dong L."/>
            <person name="Tao Y."/>
            <person name="Gao C."/>
            <person name="Wu H."/>
            <person name="Li Y."/>
            <person name="Cui Y."/>
            <person name="Guo X."/>
            <person name="Zheng S."/>
            <person name="Wang B."/>
            <person name="Yu K."/>
            <person name="Liang Q."/>
            <person name="Yang W."/>
            <person name="Lou X."/>
            <person name="Chen J."/>
            <person name="Feng M."/>
            <person name="Jian J."/>
            <person name="Zhang X."/>
            <person name="Luo G."/>
            <person name="Jiang Y."/>
            <person name="Liu J."/>
            <person name="Wang Z."/>
            <person name="Sha Y."/>
            <person name="Zhang B."/>
            <person name="Wu H."/>
            <person name="Tang D."/>
            <person name="Shen Q."/>
            <person name="Xue P."/>
            <person name="Zou S."/>
            <person name="Wang X."/>
            <person name="Liu X."/>
            <person name="Wang F."/>
            <person name="Yang Y."/>
            <person name="An X."/>
            <person name="Dong Z."/>
            <person name="Zhang K."/>
            <person name="Zhang X."/>
            <person name="Luo M.C."/>
            <person name="Dvorak J."/>
            <person name="Tong Y."/>
            <person name="Wang J."/>
            <person name="Yang H."/>
            <person name="Li Z."/>
            <person name="Wang D."/>
            <person name="Zhang A."/>
            <person name="Wang J."/>
        </authorList>
    </citation>
    <scope>NUCLEOTIDE SEQUENCE</scope>
</reference>
<evidence type="ECO:0000313" key="1">
    <source>
        <dbReference type="EMBL" id="EMS60081.1"/>
    </source>
</evidence>
<gene>
    <name evidence="1" type="ORF">TRIUR3_16641</name>
</gene>
<organism evidence="1">
    <name type="scientific">Triticum urartu</name>
    <name type="common">Red wild einkorn</name>
    <name type="synonym">Crithodium urartu</name>
    <dbReference type="NCBI Taxonomy" id="4572"/>
    <lineage>
        <taxon>Eukaryota</taxon>
        <taxon>Viridiplantae</taxon>
        <taxon>Streptophyta</taxon>
        <taxon>Embryophyta</taxon>
        <taxon>Tracheophyta</taxon>
        <taxon>Spermatophyta</taxon>
        <taxon>Magnoliopsida</taxon>
        <taxon>Liliopsida</taxon>
        <taxon>Poales</taxon>
        <taxon>Poaceae</taxon>
        <taxon>BOP clade</taxon>
        <taxon>Pooideae</taxon>
        <taxon>Triticodae</taxon>
        <taxon>Triticeae</taxon>
        <taxon>Triticinae</taxon>
        <taxon>Triticum</taxon>
    </lineage>
</organism>
<protein>
    <submittedName>
        <fullName evidence="1">Uncharacterized protein</fullName>
    </submittedName>
</protein>
<dbReference type="AlphaFoldDB" id="M7ZKD1"/>
<accession>M7ZKD1</accession>
<proteinExistence type="predicted"/>